<dbReference type="Gene3D" id="1.10.510.10">
    <property type="entry name" value="Transferase(Phosphotransferase) domain 1"/>
    <property type="match status" value="1"/>
</dbReference>
<dbReference type="GO" id="GO:0004672">
    <property type="term" value="F:protein kinase activity"/>
    <property type="evidence" value="ECO:0007669"/>
    <property type="project" value="InterPro"/>
</dbReference>
<dbReference type="GO" id="GO:0005524">
    <property type="term" value="F:ATP binding"/>
    <property type="evidence" value="ECO:0007669"/>
    <property type="project" value="InterPro"/>
</dbReference>
<protein>
    <recommendedName>
        <fullName evidence="1">Protein kinase domain-containing protein</fullName>
    </recommendedName>
</protein>
<evidence type="ECO:0000313" key="3">
    <source>
        <dbReference type="Proteomes" id="UP000179807"/>
    </source>
</evidence>
<sequence length="210" mass="25515">MENIKVNTIIRSYHLERCIYKNSDSKIFIATKDSSVYALKVMKFDINTGPIISNELKYEEDYNYNAYIICSLKFDFMLRIHNYFYENGLFFVFLEYVHNELFMSYIIHNEFDILSKYRPIMKKIVRFLLYCHHHNRILIDAIIYRDGPFRRVQLRFPYHQYHPVNNRRSLLNSFRYTYGSPLLVRPNIHSSRKTPMAVPLRVLQKGRYRK</sequence>
<organism evidence="2 3">
    <name type="scientific">Tritrichomonas foetus</name>
    <dbReference type="NCBI Taxonomy" id="1144522"/>
    <lineage>
        <taxon>Eukaryota</taxon>
        <taxon>Metamonada</taxon>
        <taxon>Parabasalia</taxon>
        <taxon>Tritrichomonadida</taxon>
        <taxon>Tritrichomonadidae</taxon>
        <taxon>Tritrichomonas</taxon>
    </lineage>
</organism>
<dbReference type="Proteomes" id="UP000179807">
    <property type="component" value="Unassembled WGS sequence"/>
</dbReference>
<dbReference type="AlphaFoldDB" id="A0A1J4JSE5"/>
<dbReference type="PROSITE" id="PS50011">
    <property type="entry name" value="PROTEIN_KINASE_DOM"/>
    <property type="match status" value="1"/>
</dbReference>
<gene>
    <name evidence="2" type="ORF">TRFO_31043</name>
</gene>
<evidence type="ECO:0000313" key="2">
    <source>
        <dbReference type="EMBL" id="OHT01971.1"/>
    </source>
</evidence>
<dbReference type="InterPro" id="IPR000719">
    <property type="entry name" value="Prot_kinase_dom"/>
</dbReference>
<reference evidence="2" key="1">
    <citation type="submission" date="2016-10" db="EMBL/GenBank/DDBJ databases">
        <authorList>
            <person name="Benchimol M."/>
            <person name="Almeida L.G."/>
            <person name="Vasconcelos A.T."/>
            <person name="Perreira-Neves A."/>
            <person name="Rosa I.A."/>
            <person name="Tasca T."/>
            <person name="Bogo M.R."/>
            <person name="de Souza W."/>
        </authorList>
    </citation>
    <scope>NUCLEOTIDE SEQUENCE [LARGE SCALE GENOMIC DNA]</scope>
    <source>
        <strain evidence="2">K</strain>
    </source>
</reference>
<dbReference type="InterPro" id="IPR011009">
    <property type="entry name" value="Kinase-like_dom_sf"/>
</dbReference>
<feature type="domain" description="Protein kinase" evidence="1">
    <location>
        <begin position="13"/>
        <end position="210"/>
    </location>
</feature>
<accession>A0A1J4JSE5</accession>
<keyword evidence="3" id="KW-1185">Reference proteome</keyword>
<comment type="caution">
    <text evidence="2">The sequence shown here is derived from an EMBL/GenBank/DDBJ whole genome shotgun (WGS) entry which is preliminary data.</text>
</comment>
<dbReference type="RefSeq" id="XP_068355107.1">
    <property type="nucleotide sequence ID" value="XM_068507705.1"/>
</dbReference>
<dbReference type="SUPFAM" id="SSF56112">
    <property type="entry name" value="Protein kinase-like (PK-like)"/>
    <property type="match status" value="1"/>
</dbReference>
<proteinExistence type="predicted"/>
<name>A0A1J4JSE5_9EUKA</name>
<dbReference type="EMBL" id="MLAK01000887">
    <property type="protein sequence ID" value="OHT01971.1"/>
    <property type="molecule type" value="Genomic_DNA"/>
</dbReference>
<dbReference type="VEuPathDB" id="TrichDB:TRFO_31043"/>
<dbReference type="GeneID" id="94842409"/>
<evidence type="ECO:0000259" key="1">
    <source>
        <dbReference type="PROSITE" id="PS50011"/>
    </source>
</evidence>